<protein>
    <submittedName>
        <fullName evidence="1">Uncharacterized protein</fullName>
    </submittedName>
</protein>
<sequence>MAPLASLWSRRPSSVDQNIAITAGEDSYISVSESLSSTHTPSPLVQPGGQHCTSKTVISDSSAGIQTADGSRSEKIVLITVCNSSMPLQPENNDQLSLYGVFSEGEFPCNPTRSYSHIDQHVQLNNNTGGAGWCDSFCYKWTCRAGARYIRQYREDYFFHWSGYDYSKCAD</sequence>
<evidence type="ECO:0000313" key="1">
    <source>
        <dbReference type="EMBL" id="TFK42132.1"/>
    </source>
</evidence>
<dbReference type="AlphaFoldDB" id="A0A5C3MA37"/>
<proteinExistence type="predicted"/>
<keyword evidence="2" id="KW-1185">Reference proteome</keyword>
<organism evidence="1 2">
    <name type="scientific">Crucibulum laeve</name>
    <dbReference type="NCBI Taxonomy" id="68775"/>
    <lineage>
        <taxon>Eukaryota</taxon>
        <taxon>Fungi</taxon>
        <taxon>Dikarya</taxon>
        <taxon>Basidiomycota</taxon>
        <taxon>Agaricomycotina</taxon>
        <taxon>Agaricomycetes</taxon>
        <taxon>Agaricomycetidae</taxon>
        <taxon>Agaricales</taxon>
        <taxon>Agaricineae</taxon>
        <taxon>Nidulariaceae</taxon>
        <taxon>Crucibulum</taxon>
    </lineage>
</organism>
<accession>A0A5C3MA37</accession>
<gene>
    <name evidence="1" type="ORF">BDQ12DRAFT_663382</name>
</gene>
<evidence type="ECO:0000313" key="2">
    <source>
        <dbReference type="Proteomes" id="UP000308652"/>
    </source>
</evidence>
<name>A0A5C3MA37_9AGAR</name>
<reference evidence="1 2" key="1">
    <citation type="journal article" date="2019" name="Nat. Ecol. Evol.">
        <title>Megaphylogeny resolves global patterns of mushroom evolution.</title>
        <authorList>
            <person name="Varga T."/>
            <person name="Krizsan K."/>
            <person name="Foldi C."/>
            <person name="Dima B."/>
            <person name="Sanchez-Garcia M."/>
            <person name="Sanchez-Ramirez S."/>
            <person name="Szollosi G.J."/>
            <person name="Szarkandi J.G."/>
            <person name="Papp V."/>
            <person name="Albert L."/>
            <person name="Andreopoulos W."/>
            <person name="Angelini C."/>
            <person name="Antonin V."/>
            <person name="Barry K.W."/>
            <person name="Bougher N.L."/>
            <person name="Buchanan P."/>
            <person name="Buyck B."/>
            <person name="Bense V."/>
            <person name="Catcheside P."/>
            <person name="Chovatia M."/>
            <person name="Cooper J."/>
            <person name="Damon W."/>
            <person name="Desjardin D."/>
            <person name="Finy P."/>
            <person name="Geml J."/>
            <person name="Haridas S."/>
            <person name="Hughes K."/>
            <person name="Justo A."/>
            <person name="Karasinski D."/>
            <person name="Kautmanova I."/>
            <person name="Kiss B."/>
            <person name="Kocsube S."/>
            <person name="Kotiranta H."/>
            <person name="LaButti K.M."/>
            <person name="Lechner B.E."/>
            <person name="Liimatainen K."/>
            <person name="Lipzen A."/>
            <person name="Lukacs Z."/>
            <person name="Mihaltcheva S."/>
            <person name="Morgado L.N."/>
            <person name="Niskanen T."/>
            <person name="Noordeloos M.E."/>
            <person name="Ohm R.A."/>
            <person name="Ortiz-Santana B."/>
            <person name="Ovrebo C."/>
            <person name="Racz N."/>
            <person name="Riley R."/>
            <person name="Savchenko A."/>
            <person name="Shiryaev A."/>
            <person name="Soop K."/>
            <person name="Spirin V."/>
            <person name="Szebenyi C."/>
            <person name="Tomsovsky M."/>
            <person name="Tulloss R.E."/>
            <person name="Uehling J."/>
            <person name="Grigoriev I.V."/>
            <person name="Vagvolgyi C."/>
            <person name="Papp T."/>
            <person name="Martin F.M."/>
            <person name="Miettinen O."/>
            <person name="Hibbett D.S."/>
            <person name="Nagy L.G."/>
        </authorList>
    </citation>
    <scope>NUCLEOTIDE SEQUENCE [LARGE SCALE GENOMIC DNA]</scope>
    <source>
        <strain evidence="1 2">CBS 166.37</strain>
    </source>
</reference>
<dbReference type="Proteomes" id="UP000308652">
    <property type="component" value="Unassembled WGS sequence"/>
</dbReference>
<dbReference type="EMBL" id="ML213593">
    <property type="protein sequence ID" value="TFK42132.1"/>
    <property type="molecule type" value="Genomic_DNA"/>
</dbReference>